<dbReference type="GO" id="GO:0006383">
    <property type="term" value="P:transcription by RNA polymerase III"/>
    <property type="evidence" value="ECO:0007669"/>
    <property type="project" value="InterPro"/>
</dbReference>
<protein>
    <submittedName>
        <fullName evidence="8">MarR family transcriptional regulator</fullName>
    </submittedName>
</protein>
<reference evidence="6 7" key="2">
    <citation type="submission" date="2018-11" db="EMBL/GenBank/DDBJ databases">
        <authorList>
            <consortium name="Pathogen Informatics"/>
        </authorList>
    </citation>
    <scope>NUCLEOTIDE SEQUENCE [LARGE SCALE GENOMIC DNA]</scope>
</reference>
<dbReference type="Pfam" id="PF05158">
    <property type="entry name" value="RNA_pol_Rpc34"/>
    <property type="match status" value="1"/>
</dbReference>
<dbReference type="EMBL" id="UYRT01091027">
    <property type="protein sequence ID" value="VDN36701.1"/>
    <property type="molecule type" value="Genomic_DNA"/>
</dbReference>
<evidence type="ECO:0000256" key="4">
    <source>
        <dbReference type="ARBA" id="ARBA00023163"/>
    </source>
</evidence>
<evidence type="ECO:0000256" key="3">
    <source>
        <dbReference type="ARBA" id="ARBA00022478"/>
    </source>
</evidence>
<dbReference type="OrthoDB" id="613763at2759"/>
<evidence type="ECO:0000256" key="5">
    <source>
        <dbReference type="ARBA" id="ARBA00023242"/>
    </source>
</evidence>
<keyword evidence="7" id="KW-1185">Reference proteome</keyword>
<evidence type="ECO:0000256" key="1">
    <source>
        <dbReference type="ARBA" id="ARBA00004123"/>
    </source>
</evidence>
<accession>A0A183EIE6</accession>
<dbReference type="FunFam" id="1.10.10.10:FF:000116">
    <property type="entry name" value="DNA-directed RNA polymerase III subunit RPC6"/>
    <property type="match status" value="1"/>
</dbReference>
<dbReference type="WBParaSite" id="GPUH_0002076201-mRNA-1">
    <property type="protein sequence ID" value="GPUH_0002076201-mRNA-1"/>
    <property type="gene ID" value="GPUH_0002076201"/>
</dbReference>
<name>A0A183EIE6_9BILA</name>
<evidence type="ECO:0000256" key="2">
    <source>
        <dbReference type="ARBA" id="ARBA00011038"/>
    </source>
</evidence>
<comment type="subcellular location">
    <subcellularLocation>
        <location evidence="1">Nucleus</location>
    </subcellularLocation>
</comment>
<keyword evidence="5" id="KW-0539">Nucleus</keyword>
<organism evidence="8">
    <name type="scientific">Gongylonema pulchrum</name>
    <dbReference type="NCBI Taxonomy" id="637853"/>
    <lineage>
        <taxon>Eukaryota</taxon>
        <taxon>Metazoa</taxon>
        <taxon>Ecdysozoa</taxon>
        <taxon>Nematoda</taxon>
        <taxon>Chromadorea</taxon>
        <taxon>Rhabditida</taxon>
        <taxon>Spirurina</taxon>
        <taxon>Spiruromorpha</taxon>
        <taxon>Spiruroidea</taxon>
        <taxon>Gongylonematidae</taxon>
        <taxon>Gongylonema</taxon>
    </lineage>
</organism>
<dbReference type="Proteomes" id="UP000271098">
    <property type="component" value="Unassembled WGS sequence"/>
</dbReference>
<dbReference type="GO" id="GO:0005737">
    <property type="term" value="C:cytoplasm"/>
    <property type="evidence" value="ECO:0007669"/>
    <property type="project" value="UniProtKB-ARBA"/>
</dbReference>
<dbReference type="InterPro" id="IPR036388">
    <property type="entry name" value="WH-like_DNA-bd_sf"/>
</dbReference>
<keyword evidence="3" id="KW-0240">DNA-directed RNA polymerase</keyword>
<dbReference type="InterPro" id="IPR036390">
    <property type="entry name" value="WH_DNA-bd_sf"/>
</dbReference>
<dbReference type="GO" id="GO:0005654">
    <property type="term" value="C:nucleoplasm"/>
    <property type="evidence" value="ECO:0007669"/>
    <property type="project" value="UniProtKB-ARBA"/>
</dbReference>
<dbReference type="SUPFAM" id="SSF46785">
    <property type="entry name" value="Winged helix' DNA-binding domain"/>
    <property type="match status" value="2"/>
</dbReference>
<dbReference type="InterPro" id="IPR007832">
    <property type="entry name" value="RNA_pol_Rpc34"/>
</dbReference>
<gene>
    <name evidence="6" type="ORF">GPUH_LOCUS20737</name>
</gene>
<comment type="similarity">
    <text evidence="2">Belongs to the eukaryotic RPC34/RPC39 RNA polymerase subunit family.</text>
</comment>
<dbReference type="GO" id="GO:0005666">
    <property type="term" value="C:RNA polymerase III complex"/>
    <property type="evidence" value="ECO:0007669"/>
    <property type="project" value="InterPro"/>
</dbReference>
<evidence type="ECO:0000313" key="6">
    <source>
        <dbReference type="EMBL" id="VDN36701.1"/>
    </source>
</evidence>
<keyword evidence="4" id="KW-0804">Transcription</keyword>
<dbReference type="InterPro" id="IPR016049">
    <property type="entry name" value="RNA_pol_Rpc34-like"/>
</dbReference>
<dbReference type="Gene3D" id="1.10.10.10">
    <property type="entry name" value="Winged helix-like DNA-binding domain superfamily/Winged helix DNA-binding domain"/>
    <property type="match status" value="2"/>
</dbReference>
<proteinExistence type="inferred from homology"/>
<evidence type="ECO:0000313" key="7">
    <source>
        <dbReference type="Proteomes" id="UP000271098"/>
    </source>
</evidence>
<dbReference type="AlphaFoldDB" id="A0A183EIE6"/>
<dbReference type="PANTHER" id="PTHR12780">
    <property type="entry name" value="RNA POLYMERASE III DNA DIRECTED , 39KD SUBUNIT-RELATED"/>
    <property type="match status" value="1"/>
</dbReference>
<evidence type="ECO:0000313" key="8">
    <source>
        <dbReference type="WBParaSite" id="GPUH_0002076201-mRNA-1"/>
    </source>
</evidence>
<reference evidence="8" key="1">
    <citation type="submission" date="2016-06" db="UniProtKB">
        <authorList>
            <consortium name="WormBaseParasite"/>
        </authorList>
    </citation>
    <scope>IDENTIFICATION</scope>
</reference>
<sequence length="155" mass="17441">MVKDEVSPSEAAILALLAGKSSGLSNQELMDQTTDMDAKTRGEAVNSLLSAGKIEMLQGKTTGAFTLRLRKGTQLQGASNEEQLIYSLIEESGKKGIWIRDIRDRTGLSQTRMRKVLNTLEQRKLVKSIKVSFKLRNKNWFFSFLAYTFEMPLYS</sequence>